<gene>
    <name evidence="3" type="ORF">Aau02nite_70620</name>
</gene>
<organism evidence="3 4">
    <name type="scientific">Actinoplanes auranticolor</name>
    <dbReference type="NCBI Taxonomy" id="47988"/>
    <lineage>
        <taxon>Bacteria</taxon>
        <taxon>Bacillati</taxon>
        <taxon>Actinomycetota</taxon>
        <taxon>Actinomycetes</taxon>
        <taxon>Micromonosporales</taxon>
        <taxon>Micromonosporaceae</taxon>
        <taxon>Actinoplanes</taxon>
    </lineage>
</organism>
<dbReference type="RefSeq" id="WP_212992925.1">
    <property type="nucleotide sequence ID" value="NZ_BAABEA010000023.1"/>
</dbReference>
<dbReference type="AlphaFoldDB" id="A0A919SSS9"/>
<accession>A0A919SSS9</accession>
<feature type="compositionally biased region" description="Pro residues" evidence="1">
    <location>
        <begin position="331"/>
        <end position="342"/>
    </location>
</feature>
<feature type="transmembrane region" description="Helical" evidence="2">
    <location>
        <begin position="240"/>
        <end position="256"/>
    </location>
</feature>
<keyword evidence="4" id="KW-1185">Reference proteome</keyword>
<feature type="transmembrane region" description="Helical" evidence="2">
    <location>
        <begin position="216"/>
        <end position="234"/>
    </location>
</feature>
<keyword evidence="2" id="KW-0812">Transmembrane</keyword>
<keyword evidence="2" id="KW-0472">Membrane</keyword>
<feature type="transmembrane region" description="Helical" evidence="2">
    <location>
        <begin position="12"/>
        <end position="35"/>
    </location>
</feature>
<feature type="transmembrane region" description="Helical" evidence="2">
    <location>
        <begin position="56"/>
        <end position="75"/>
    </location>
</feature>
<reference evidence="3" key="1">
    <citation type="submission" date="2021-03" db="EMBL/GenBank/DDBJ databases">
        <title>Whole genome shotgun sequence of Actinoplanes auranticolor NBRC 12245.</title>
        <authorList>
            <person name="Komaki H."/>
            <person name="Tamura T."/>
        </authorList>
    </citation>
    <scope>NUCLEOTIDE SEQUENCE</scope>
    <source>
        <strain evidence="3">NBRC 12245</strain>
    </source>
</reference>
<proteinExistence type="predicted"/>
<dbReference type="EMBL" id="BOQL01000062">
    <property type="protein sequence ID" value="GIM76388.1"/>
    <property type="molecule type" value="Genomic_DNA"/>
</dbReference>
<feature type="region of interest" description="Disordered" evidence="1">
    <location>
        <begin position="320"/>
        <end position="342"/>
    </location>
</feature>
<name>A0A919SSS9_9ACTN</name>
<evidence type="ECO:0000256" key="2">
    <source>
        <dbReference type="SAM" id="Phobius"/>
    </source>
</evidence>
<evidence type="ECO:0000256" key="1">
    <source>
        <dbReference type="SAM" id="MobiDB-lite"/>
    </source>
</evidence>
<sequence length="342" mass="37547">MTGLLSGARQTIGQYFSLVSFLPSLFLVSYCSVLISTGALTGPPDHSGIRDALAKVDLGGAAALSLVALAVSVVMHPLQYMIVQLTEGYWGLGTLSRRTRSLAVDRHIRRREAIYELRKDAERVRAALEQSGKAPTADVYQELLTLHYESWRLSSDYPESADHVMPTRLGNVLRRYEVGAGEPFGLPASALLPLVGLVAPVNELNYLNDRRSAMDLAVRTAAVFAIAFGISVVFFWDDGLWLLTALVPYALAYLSYRGAIVQAHDYGNAMANVVAMNRFALYERLHLELPNNVQEERDLHGKLRPMFDLQPLQTLTFKHPEPPPLAVGLAPSPPASNQPAPE</sequence>
<comment type="caution">
    <text evidence="3">The sequence shown here is derived from an EMBL/GenBank/DDBJ whole genome shotgun (WGS) entry which is preliminary data.</text>
</comment>
<keyword evidence="2" id="KW-1133">Transmembrane helix</keyword>
<evidence type="ECO:0000313" key="3">
    <source>
        <dbReference type="EMBL" id="GIM76388.1"/>
    </source>
</evidence>
<protein>
    <submittedName>
        <fullName evidence="3">Uncharacterized protein</fullName>
    </submittedName>
</protein>
<evidence type="ECO:0000313" key="4">
    <source>
        <dbReference type="Proteomes" id="UP000681340"/>
    </source>
</evidence>
<dbReference type="Proteomes" id="UP000681340">
    <property type="component" value="Unassembled WGS sequence"/>
</dbReference>